<dbReference type="RefSeq" id="WP_188887404.1">
    <property type="nucleotide sequence ID" value="NZ_BMHY01000001.1"/>
</dbReference>
<name>A0A917GRV0_9BACL</name>
<gene>
    <name evidence="2" type="primary">glpQ</name>
    <name evidence="2" type="ORF">GCM10010918_05630</name>
</gene>
<evidence type="ECO:0000313" key="2">
    <source>
        <dbReference type="EMBL" id="GGG55600.1"/>
    </source>
</evidence>
<dbReference type="PROSITE" id="PS51704">
    <property type="entry name" value="GP_PDE"/>
    <property type="match status" value="1"/>
</dbReference>
<reference evidence="2 3" key="1">
    <citation type="journal article" date="2014" name="Int. J. Syst. Evol. Microbiol.">
        <title>Complete genome sequence of Corynebacterium casei LMG S-19264T (=DSM 44701T), isolated from a smear-ripened cheese.</title>
        <authorList>
            <consortium name="US DOE Joint Genome Institute (JGI-PGF)"/>
            <person name="Walter F."/>
            <person name="Albersmeier A."/>
            <person name="Kalinowski J."/>
            <person name="Ruckert C."/>
        </authorList>
    </citation>
    <scope>NUCLEOTIDE SEQUENCE [LARGE SCALE GENOMIC DNA]</scope>
    <source>
        <strain evidence="2 3">CGMCC 1.15286</strain>
    </source>
</reference>
<dbReference type="GO" id="GO:0008081">
    <property type="term" value="F:phosphoric diester hydrolase activity"/>
    <property type="evidence" value="ECO:0007669"/>
    <property type="project" value="InterPro"/>
</dbReference>
<dbReference type="PANTHER" id="PTHR46211:SF1">
    <property type="entry name" value="GLYCEROPHOSPHODIESTER PHOSPHODIESTERASE, CYTOPLASMIC"/>
    <property type="match status" value="1"/>
</dbReference>
<dbReference type="EMBL" id="BMHY01000001">
    <property type="protein sequence ID" value="GGG55600.1"/>
    <property type="molecule type" value="Genomic_DNA"/>
</dbReference>
<evidence type="ECO:0000259" key="1">
    <source>
        <dbReference type="PROSITE" id="PS51704"/>
    </source>
</evidence>
<proteinExistence type="predicted"/>
<organism evidence="2 3">
    <name type="scientific">Paenibacillus radicis</name>
    <name type="common">ex Gao et al. 2016</name>
    <dbReference type="NCBI Taxonomy" id="1737354"/>
    <lineage>
        <taxon>Bacteria</taxon>
        <taxon>Bacillati</taxon>
        <taxon>Bacillota</taxon>
        <taxon>Bacilli</taxon>
        <taxon>Bacillales</taxon>
        <taxon>Paenibacillaceae</taxon>
        <taxon>Paenibacillus</taxon>
    </lineage>
</organism>
<protein>
    <submittedName>
        <fullName evidence="2">Glycerophosphoryl diester phosphodiesterase</fullName>
    </submittedName>
</protein>
<dbReference type="AlphaFoldDB" id="A0A917GRV0"/>
<accession>A0A917GRV0</accession>
<dbReference type="SUPFAM" id="SSF51695">
    <property type="entry name" value="PLC-like phosphodiesterases"/>
    <property type="match status" value="1"/>
</dbReference>
<dbReference type="GO" id="GO:0006629">
    <property type="term" value="P:lipid metabolic process"/>
    <property type="evidence" value="ECO:0007669"/>
    <property type="project" value="InterPro"/>
</dbReference>
<comment type="caution">
    <text evidence="2">The sequence shown here is derived from an EMBL/GenBank/DDBJ whole genome shotgun (WGS) entry which is preliminary data.</text>
</comment>
<dbReference type="InterPro" id="IPR030395">
    <property type="entry name" value="GP_PDE_dom"/>
</dbReference>
<dbReference type="Pfam" id="PF03009">
    <property type="entry name" value="GDPD"/>
    <property type="match status" value="1"/>
</dbReference>
<dbReference type="Proteomes" id="UP000600247">
    <property type="component" value="Unassembled WGS sequence"/>
</dbReference>
<sequence>MNNPCAAHRGWSGRAPENTMASIQMALSEPDIEWIEIDVQLSKDHIPVVIHDYKLRRTTNGKGQVRDKTAAELAELDAGSWFSPLYRNERIPTLEAVLQAVSGKCRLNIELKTDGIRYPYIEEQVLKLVRDYRMEDSVVITSFHIGSLHRMHQLSEGDLRTGFILDGWRDSLPEELKQIGSDFLSIDYGRLTKDRINRLHAAGIQIMAWTINDERSIRKIAVLDSNIIICTNHPDRWRSAMLTIEANVKR</sequence>
<dbReference type="InterPro" id="IPR017946">
    <property type="entry name" value="PLC-like_Pdiesterase_TIM-brl"/>
</dbReference>
<dbReference type="Gene3D" id="3.20.20.190">
    <property type="entry name" value="Phosphatidylinositol (PI) phosphodiesterase"/>
    <property type="match status" value="1"/>
</dbReference>
<keyword evidence="3" id="KW-1185">Reference proteome</keyword>
<dbReference type="PANTHER" id="PTHR46211">
    <property type="entry name" value="GLYCEROPHOSPHORYL DIESTER PHOSPHODIESTERASE"/>
    <property type="match status" value="1"/>
</dbReference>
<evidence type="ECO:0000313" key="3">
    <source>
        <dbReference type="Proteomes" id="UP000600247"/>
    </source>
</evidence>
<feature type="domain" description="GP-PDE" evidence="1">
    <location>
        <begin position="3"/>
        <end position="241"/>
    </location>
</feature>